<name>A0A1W1BK22_9ZZZZ</name>
<proteinExistence type="predicted"/>
<organism evidence="2">
    <name type="scientific">hydrothermal vent metagenome</name>
    <dbReference type="NCBI Taxonomy" id="652676"/>
    <lineage>
        <taxon>unclassified sequences</taxon>
        <taxon>metagenomes</taxon>
        <taxon>ecological metagenomes</taxon>
    </lineage>
</organism>
<keyword evidence="1" id="KW-0812">Transmembrane</keyword>
<dbReference type="NCBIfam" id="TIGR00341">
    <property type="entry name" value="TIGR00341 family protein"/>
    <property type="match status" value="1"/>
</dbReference>
<keyword evidence="1" id="KW-1133">Transmembrane helix</keyword>
<evidence type="ECO:0000313" key="2">
    <source>
        <dbReference type="EMBL" id="SFV53858.1"/>
    </source>
</evidence>
<dbReference type="Gene3D" id="3.40.50.10330">
    <property type="entry name" value="Probable inorganic polyphosphate/atp-NAD kinase, domain 1"/>
    <property type="match status" value="1"/>
</dbReference>
<dbReference type="InterPro" id="IPR017438">
    <property type="entry name" value="ATP-NAD_kinase_N"/>
</dbReference>
<evidence type="ECO:0000256" key="1">
    <source>
        <dbReference type="SAM" id="Phobius"/>
    </source>
</evidence>
<dbReference type="AlphaFoldDB" id="A0A1W1BK22"/>
<evidence type="ECO:0008006" key="3">
    <source>
        <dbReference type="Google" id="ProtNLM"/>
    </source>
</evidence>
<dbReference type="PANTHER" id="PTHR20992:SF9">
    <property type="entry name" value="AT15442P-RELATED"/>
    <property type="match status" value="1"/>
</dbReference>
<protein>
    <recommendedName>
        <fullName evidence="3">TIGR00341 family protein</fullName>
    </recommendedName>
</protein>
<gene>
    <name evidence="2" type="ORF">MNB_SV-10-913</name>
</gene>
<dbReference type="InterPro" id="IPR005240">
    <property type="entry name" value="DUF389"/>
</dbReference>
<keyword evidence="1" id="KW-0472">Membrane</keyword>
<dbReference type="Pfam" id="PF04087">
    <property type="entry name" value="DUF389"/>
    <property type="match status" value="1"/>
</dbReference>
<feature type="transmembrane region" description="Helical" evidence="1">
    <location>
        <begin position="500"/>
        <end position="522"/>
    </location>
</feature>
<reference evidence="2" key="1">
    <citation type="submission" date="2016-10" db="EMBL/GenBank/DDBJ databases">
        <authorList>
            <person name="de Groot N.N."/>
        </authorList>
    </citation>
    <scope>NUCLEOTIDE SEQUENCE</scope>
</reference>
<dbReference type="Gene3D" id="2.60.200.40">
    <property type="match status" value="1"/>
</dbReference>
<feature type="transmembrane region" description="Helical" evidence="1">
    <location>
        <begin position="471"/>
        <end position="494"/>
    </location>
</feature>
<feature type="transmembrane region" description="Helical" evidence="1">
    <location>
        <begin position="439"/>
        <end position="459"/>
    </location>
</feature>
<dbReference type="PANTHER" id="PTHR20992">
    <property type="entry name" value="AT15442P-RELATED"/>
    <property type="match status" value="1"/>
</dbReference>
<feature type="transmembrane region" description="Helical" evidence="1">
    <location>
        <begin position="534"/>
        <end position="552"/>
    </location>
</feature>
<feature type="transmembrane region" description="Helical" evidence="1">
    <location>
        <begin position="373"/>
        <end position="395"/>
    </location>
</feature>
<accession>A0A1W1BK22</accession>
<feature type="transmembrane region" description="Helical" evidence="1">
    <location>
        <begin position="407"/>
        <end position="427"/>
    </location>
</feature>
<sequence length="633" mass="70314">MGLPMIAYIYGSVDETFLDTCKTLLEGEHVTYIPLSEMHNTVEHERFSHFMVSGTLGEIKEVFAFVQLYETSIGIVPLPTQKNLIRTFALSSKIEESITLAKIPAEQKIDLLYCNDEMVVQEVVIGDAPPLDTYDTVLGQQNIFNRIQLFFHILRKVRKLRHTRIILTDENEQETKVSAVGLVGVEYQNGTFASKLITSQINAADGKLSLLILAPLSMLQYMGYLFRSLVSRWKSEQLPRSLGYIRSSKLEIKTERPLEVLVDSEIRCETPVVLRSTKESLRLSVGKMFWEKQSRDVQGKNSFKIDHLPSDEESASYLAKAIPLFNHASQAQYAALFSSLREEGQLNSTFMILLILATMIATFGLFINSSSVIIGAMLLAPLMQPIVSLSMGVLRQDSALEFSSVKTIVVGVLSVLLTAALIAWFIPIEKLTTEMSGRLFPTTLDLFIAIASGVAAAYAKSNEKISGSLAGVAIAVALVPPLAVAGVGLGWAQWHMFSSAFLLFLTNLVGIVLAAALTFVVLGYSPLRVAKKGILIWFMIVALVSIPLYSSFEQMKENIVIQKSLSNIHFTLNTQEVVLTHIQLIEQNRKLQVRCEVIASGRLSPTEKKLLKEVIEKTIGRKADVIATFRYRL</sequence>
<dbReference type="EMBL" id="FPHL01000005">
    <property type="protein sequence ID" value="SFV53858.1"/>
    <property type="molecule type" value="Genomic_DNA"/>
</dbReference>
<dbReference type="SUPFAM" id="SSF111331">
    <property type="entry name" value="NAD kinase/diacylglycerol kinase-like"/>
    <property type="match status" value="1"/>
</dbReference>
<feature type="transmembrane region" description="Helical" evidence="1">
    <location>
        <begin position="346"/>
        <end position="367"/>
    </location>
</feature>
<dbReference type="InterPro" id="IPR016064">
    <property type="entry name" value="NAD/diacylglycerol_kinase_sf"/>
</dbReference>